<sequence length="171" mass="17340">MKLQKIATAGLAVAAFLSIAACGDDSGSDTPTPSTSAVASSSASSTGGVSDPSKPPTASTLNGLLETALDPNVPNTEKTELVQGSSADPQLFDKLVKAKADNPDITYQLVPPVVATGSGQATVKVKVKLPNVPEQTVDAAIVYDQGKWKLAKTTVCPLLTANNVQSAMCAA</sequence>
<proteinExistence type="inferred from homology"/>
<evidence type="ECO:0000259" key="5">
    <source>
        <dbReference type="Pfam" id="PF26580"/>
    </source>
</evidence>
<feature type="domain" description="Low molecular weight antigen MTB12-like C-terminal" evidence="5">
    <location>
        <begin position="55"/>
        <end position="165"/>
    </location>
</feature>
<feature type="chain" id="PRO_5047135852" description="Low molecular weight antigen MTB12-like C-terminal domain-containing protein" evidence="4">
    <location>
        <begin position="21"/>
        <end position="171"/>
    </location>
</feature>
<dbReference type="PROSITE" id="PS51257">
    <property type="entry name" value="PROKAR_LIPOPROTEIN"/>
    <property type="match status" value="1"/>
</dbReference>
<evidence type="ECO:0000256" key="3">
    <source>
        <dbReference type="SAM" id="MobiDB-lite"/>
    </source>
</evidence>
<organism evidence="6 7">
    <name type="scientific">Williamsia maris</name>
    <dbReference type="NCBI Taxonomy" id="72806"/>
    <lineage>
        <taxon>Bacteria</taxon>
        <taxon>Bacillati</taxon>
        <taxon>Actinomycetota</taxon>
        <taxon>Actinomycetes</taxon>
        <taxon>Mycobacteriales</taxon>
        <taxon>Nocardiaceae</taxon>
        <taxon>Williamsia</taxon>
    </lineage>
</organism>
<keyword evidence="7" id="KW-1185">Reference proteome</keyword>
<comment type="caution">
    <text evidence="6">The sequence shown here is derived from an EMBL/GenBank/DDBJ whole genome shotgun (WGS) entry which is preliminary data.</text>
</comment>
<evidence type="ECO:0000313" key="7">
    <source>
        <dbReference type="Proteomes" id="UP001206895"/>
    </source>
</evidence>
<dbReference type="Pfam" id="PF26580">
    <property type="entry name" value="Mtb12_C"/>
    <property type="match status" value="1"/>
</dbReference>
<dbReference type="Proteomes" id="UP001206895">
    <property type="component" value="Unassembled WGS sequence"/>
</dbReference>
<dbReference type="EMBL" id="JAMTCJ010000003">
    <property type="protein sequence ID" value="MCP2176943.1"/>
    <property type="molecule type" value="Genomic_DNA"/>
</dbReference>
<gene>
    <name evidence="6" type="ORF">LX13_002771</name>
</gene>
<evidence type="ECO:0000256" key="4">
    <source>
        <dbReference type="SAM" id="SignalP"/>
    </source>
</evidence>
<dbReference type="RefSeq" id="WP_253661949.1">
    <property type="nucleotide sequence ID" value="NZ_BAAAJQ010000001.1"/>
</dbReference>
<comment type="similarity">
    <text evidence="2">Belongs to the MTB12 family.</text>
</comment>
<evidence type="ECO:0000256" key="2">
    <source>
        <dbReference type="ARBA" id="ARBA00093774"/>
    </source>
</evidence>
<feature type="region of interest" description="Disordered" evidence="3">
    <location>
        <begin position="24"/>
        <end position="59"/>
    </location>
</feature>
<accession>A0ABT1HGY7</accession>
<reference evidence="6 7" key="1">
    <citation type="submission" date="2022-06" db="EMBL/GenBank/DDBJ databases">
        <title>Genomic Encyclopedia of Archaeal and Bacterial Type Strains, Phase II (KMG-II): from individual species to whole genera.</title>
        <authorList>
            <person name="Goeker M."/>
        </authorList>
    </citation>
    <scope>NUCLEOTIDE SEQUENCE [LARGE SCALE GENOMIC DNA]</scope>
    <source>
        <strain evidence="6 7">DSM 44693</strain>
    </source>
</reference>
<evidence type="ECO:0000256" key="1">
    <source>
        <dbReference type="ARBA" id="ARBA00022729"/>
    </source>
</evidence>
<evidence type="ECO:0000313" key="6">
    <source>
        <dbReference type="EMBL" id="MCP2176943.1"/>
    </source>
</evidence>
<dbReference type="InterPro" id="IPR058644">
    <property type="entry name" value="Mtb12-like_C"/>
</dbReference>
<keyword evidence="1 4" id="KW-0732">Signal</keyword>
<protein>
    <recommendedName>
        <fullName evidence="5">Low molecular weight antigen MTB12-like C-terminal domain-containing protein</fullName>
    </recommendedName>
</protein>
<feature type="signal peptide" evidence="4">
    <location>
        <begin position="1"/>
        <end position="20"/>
    </location>
</feature>
<name>A0ABT1HGY7_9NOCA</name>
<feature type="compositionally biased region" description="Low complexity" evidence="3">
    <location>
        <begin position="24"/>
        <end position="52"/>
    </location>
</feature>